<dbReference type="EC" id="2.7.11.1" evidence="1"/>
<dbReference type="SMART" id="SM00220">
    <property type="entry name" value="S_TKc"/>
    <property type="match status" value="1"/>
</dbReference>
<proteinExistence type="predicted"/>
<feature type="region of interest" description="Disordered" evidence="2">
    <location>
        <begin position="732"/>
        <end position="768"/>
    </location>
</feature>
<evidence type="ECO:0000256" key="1">
    <source>
        <dbReference type="ARBA" id="ARBA00012513"/>
    </source>
</evidence>
<dbReference type="PROSITE" id="PS00108">
    <property type="entry name" value="PROTEIN_KINASE_ST"/>
    <property type="match status" value="2"/>
</dbReference>
<dbReference type="Pfam" id="PF00069">
    <property type="entry name" value="Pkinase"/>
    <property type="match status" value="2"/>
</dbReference>
<feature type="compositionally biased region" description="Basic residues" evidence="2">
    <location>
        <begin position="751"/>
        <end position="768"/>
    </location>
</feature>
<dbReference type="GO" id="GO:0005524">
    <property type="term" value="F:ATP binding"/>
    <property type="evidence" value="ECO:0007669"/>
    <property type="project" value="InterPro"/>
</dbReference>
<sequence length="768" mass="88232">MEDCTPRLEIGDVVTDYKITEKLDEGGFGQVFKVVSLKEPQLGSLAMKIESTEQEGGSAIKLENEVMSLLNQLKSYHFPIKYHAARKKKFCYIIMELLGHNLKNLRLQSPGVFASPSTYSRIGVQCLYAIKQLHELGFIHRDVKPGNFVIGAQSSKDPLRSHVVFLLDFGIARPYAVKDASGVLRIRKPRPNAEFRGTMRYCSPNAHEHKDLGRIDDVWGMMYMMLEMLKPLPWTSIIEPIEMETSKVFFQRMIYDVFANIYRLHSVKMDDPYDWETANLESYIRWKAVKESSPKYPWEDPATFFCSDAYPERTSKDKNALEKQGEMPLQFSLNDERDSKRFKGKNTKRASKPSVNADCKTQKTDGTEAPGSKEIEDFGDKKSSFVQKSDKVKEKNSRVSKENKRAGTPNKAEMKSKRNEVPNKGEIKPKASATVVSLREPQLGSMAMKVESNQIEGGSAIKLENEVMTLLNALNSYHFPVKYHAGRKKHYSYIIMELLGHNLKNLRLQSPEEISSPSTYSRIGVQCLFAIKQLHEIGFVHRDIKPGNFVVGCSSPKDPLRSHVIFLLDFGLSRTYATKDTLGLFKIRLARPTVEFRGTMRYCSPNAHEQKELGRVDDIWSLMYMMVEMLKHLPWEKAMEPCVVQQMKTMPDSWLLEGGAEHFLPIFNHLRSSNYYSRPNYSMIYDVFSNIYRVHNVNLEDPYDWETANLESYIRWKTARASAATRYPWEEPADFFRPQPDVLPKEDKQKAGKKVRPQRVRSTRRGLG</sequence>
<dbReference type="PROSITE" id="PS50011">
    <property type="entry name" value="PROTEIN_KINASE_DOM"/>
    <property type="match status" value="2"/>
</dbReference>
<reference evidence="4" key="1">
    <citation type="submission" date="2020-10" db="EMBL/GenBank/DDBJ databases">
        <authorList>
            <person name="Kikuchi T."/>
        </authorList>
    </citation>
    <scope>NUCLEOTIDE SEQUENCE</scope>
    <source>
        <strain evidence="4">NKZ352</strain>
    </source>
</reference>
<dbReference type="GO" id="GO:0004674">
    <property type="term" value="F:protein serine/threonine kinase activity"/>
    <property type="evidence" value="ECO:0007669"/>
    <property type="project" value="UniProtKB-EC"/>
</dbReference>
<dbReference type="InterPro" id="IPR011009">
    <property type="entry name" value="Kinase-like_dom_sf"/>
</dbReference>
<dbReference type="InterPro" id="IPR000719">
    <property type="entry name" value="Prot_kinase_dom"/>
</dbReference>
<feature type="region of interest" description="Disordered" evidence="2">
    <location>
        <begin position="335"/>
        <end position="425"/>
    </location>
</feature>
<dbReference type="AlphaFoldDB" id="A0A8S1GVG6"/>
<keyword evidence="5" id="KW-1185">Reference proteome</keyword>
<organism evidence="4 5">
    <name type="scientific">Caenorhabditis auriculariae</name>
    <dbReference type="NCBI Taxonomy" id="2777116"/>
    <lineage>
        <taxon>Eukaryota</taxon>
        <taxon>Metazoa</taxon>
        <taxon>Ecdysozoa</taxon>
        <taxon>Nematoda</taxon>
        <taxon>Chromadorea</taxon>
        <taxon>Rhabditida</taxon>
        <taxon>Rhabditina</taxon>
        <taxon>Rhabditomorpha</taxon>
        <taxon>Rhabditoidea</taxon>
        <taxon>Rhabditidae</taxon>
        <taxon>Peloderinae</taxon>
        <taxon>Caenorhabditis</taxon>
    </lineage>
</organism>
<feature type="compositionally biased region" description="Basic and acidic residues" evidence="2">
    <location>
        <begin position="412"/>
        <end position="425"/>
    </location>
</feature>
<name>A0A8S1GVG6_9PELO</name>
<accession>A0A8S1GVG6</accession>
<feature type="compositionally biased region" description="Basic residues" evidence="2">
    <location>
        <begin position="342"/>
        <end position="351"/>
    </location>
</feature>
<dbReference type="Gene3D" id="1.10.510.10">
    <property type="entry name" value="Transferase(Phosphotransferase) domain 1"/>
    <property type="match status" value="2"/>
</dbReference>
<gene>
    <name evidence="4" type="ORF">CAUJ_LOCUS3685</name>
</gene>
<evidence type="ECO:0000259" key="3">
    <source>
        <dbReference type="PROSITE" id="PS50011"/>
    </source>
</evidence>
<feature type="domain" description="Protein kinase" evidence="3">
    <location>
        <begin position="17"/>
        <end position="305"/>
    </location>
</feature>
<dbReference type="PANTHER" id="PTHR11909">
    <property type="entry name" value="CASEIN KINASE-RELATED"/>
    <property type="match status" value="1"/>
</dbReference>
<dbReference type="InterPro" id="IPR050235">
    <property type="entry name" value="CK1_Ser-Thr_kinase"/>
</dbReference>
<evidence type="ECO:0000256" key="2">
    <source>
        <dbReference type="SAM" id="MobiDB-lite"/>
    </source>
</evidence>
<feature type="domain" description="Protein kinase" evidence="3">
    <location>
        <begin position="372"/>
        <end position="693"/>
    </location>
</feature>
<evidence type="ECO:0000313" key="4">
    <source>
        <dbReference type="EMBL" id="CAD6187766.1"/>
    </source>
</evidence>
<comment type="caution">
    <text evidence="4">The sequence shown here is derived from an EMBL/GenBank/DDBJ whole genome shotgun (WGS) entry which is preliminary data.</text>
</comment>
<dbReference type="Proteomes" id="UP000835052">
    <property type="component" value="Unassembled WGS sequence"/>
</dbReference>
<dbReference type="EMBL" id="CAJGYM010000007">
    <property type="protein sequence ID" value="CAD6187766.1"/>
    <property type="molecule type" value="Genomic_DNA"/>
</dbReference>
<dbReference type="SUPFAM" id="SSF56112">
    <property type="entry name" value="Protein kinase-like (PK-like)"/>
    <property type="match status" value="2"/>
</dbReference>
<dbReference type="OrthoDB" id="5979581at2759"/>
<feature type="compositionally biased region" description="Basic and acidic residues" evidence="2">
    <location>
        <begin position="360"/>
        <end position="405"/>
    </location>
</feature>
<protein>
    <recommendedName>
        <fullName evidence="1">non-specific serine/threonine protein kinase</fullName>
        <ecNumber evidence="1">2.7.11.1</ecNumber>
    </recommendedName>
</protein>
<evidence type="ECO:0000313" key="5">
    <source>
        <dbReference type="Proteomes" id="UP000835052"/>
    </source>
</evidence>
<dbReference type="InterPro" id="IPR008271">
    <property type="entry name" value="Ser/Thr_kinase_AS"/>
</dbReference>